<feature type="compositionally biased region" description="Low complexity" evidence="1">
    <location>
        <begin position="549"/>
        <end position="560"/>
    </location>
</feature>
<feature type="chain" id="PRO_5042110264" description="SMP-LTD domain-containing protein" evidence="2">
    <location>
        <begin position="25"/>
        <end position="612"/>
    </location>
</feature>
<evidence type="ECO:0000256" key="1">
    <source>
        <dbReference type="SAM" id="MobiDB-lite"/>
    </source>
</evidence>
<dbReference type="Proteomes" id="UP001295423">
    <property type="component" value="Unassembled WGS sequence"/>
</dbReference>
<name>A0AAD2JP09_9STRA</name>
<dbReference type="SUPFAM" id="SSF58113">
    <property type="entry name" value="Apolipoprotein A-I"/>
    <property type="match status" value="1"/>
</dbReference>
<dbReference type="Gene3D" id="1.20.120.20">
    <property type="entry name" value="Apolipoprotein"/>
    <property type="match status" value="1"/>
</dbReference>
<reference evidence="3" key="1">
    <citation type="submission" date="2023-08" db="EMBL/GenBank/DDBJ databases">
        <authorList>
            <person name="Audoor S."/>
            <person name="Bilcke G."/>
        </authorList>
    </citation>
    <scope>NUCLEOTIDE SEQUENCE</scope>
</reference>
<gene>
    <name evidence="3" type="ORF">CYCCA115_LOCUS22933</name>
</gene>
<sequence length="612" mass="66721">MATIRIYAIIAYLFLQLIAVVVHGSTIDHDSLVATKQRQQQQQQRGIRGSNENYYPRDLIQSFSSNFPSITRDLHPQELKLKAHSSVHLGDRQSEIFSSLESVLTPYFQEILGDTLVAYDLKVKYSEGENVDLPDIIVTNMLVSCILTVRTNSVEELKLHTHAHANSWFFDFFDGLNVYKFLGQLRDNDIEVGELVFQDEEFRSPLLGGGVLGGDLDVGSISLGPDGSPQSGGQAGAIAGAFVGVMVVAGVLAYRYKEKIPWDKIHEKSLGGSSITGSLASSSAGSSSKRTAMTRLSNGIERGVEAGKRLSETVKSKVGPKLEVVKSKVGPRLDAVKSTVGPKLDAAKSNLAPKLDAAKSKFGFLQERVSMYKNNGPNSTAMKMMPQEVPDSPESAARKNRTSLLDSNPYNPFQDHHRKPAAAAAPSEGTYSVGGDFGVGDEYEASILQRSPTISSYSGYGGREIVFGNDARDDEFSMPDDYNTVVADDYSVHCHSILGLMDQPSVDEATILSRKPSNDSEDEGGDDEDDEDEEDYNDDDDDDDDDEQGTQQQQQQQQQEASVTASVPQSPYFTDMDEWSMDGYSLASRPAARNGRGAGAAGRSNLNMPHLR</sequence>
<feature type="signal peptide" evidence="2">
    <location>
        <begin position="1"/>
        <end position="24"/>
    </location>
</feature>
<dbReference type="EMBL" id="CAKOGP040002347">
    <property type="protein sequence ID" value="CAJ1967783.1"/>
    <property type="molecule type" value="Genomic_DNA"/>
</dbReference>
<feature type="region of interest" description="Disordered" evidence="1">
    <location>
        <begin position="511"/>
        <end position="612"/>
    </location>
</feature>
<keyword evidence="4" id="KW-1185">Reference proteome</keyword>
<accession>A0AAD2JP09</accession>
<evidence type="ECO:0000313" key="3">
    <source>
        <dbReference type="EMBL" id="CAJ1967783.1"/>
    </source>
</evidence>
<feature type="compositionally biased region" description="Polar residues" evidence="1">
    <location>
        <begin position="561"/>
        <end position="572"/>
    </location>
</feature>
<feature type="compositionally biased region" description="Polar residues" evidence="1">
    <location>
        <begin position="402"/>
        <end position="411"/>
    </location>
</feature>
<evidence type="ECO:0000256" key="2">
    <source>
        <dbReference type="SAM" id="SignalP"/>
    </source>
</evidence>
<protein>
    <recommendedName>
        <fullName evidence="5">SMP-LTD domain-containing protein</fullName>
    </recommendedName>
</protein>
<evidence type="ECO:0008006" key="5">
    <source>
        <dbReference type="Google" id="ProtNLM"/>
    </source>
</evidence>
<dbReference type="AlphaFoldDB" id="A0AAD2JP09"/>
<keyword evidence="2" id="KW-0732">Signal</keyword>
<evidence type="ECO:0000313" key="4">
    <source>
        <dbReference type="Proteomes" id="UP001295423"/>
    </source>
</evidence>
<comment type="caution">
    <text evidence="3">The sequence shown here is derived from an EMBL/GenBank/DDBJ whole genome shotgun (WGS) entry which is preliminary data.</text>
</comment>
<proteinExistence type="predicted"/>
<feature type="region of interest" description="Disordered" evidence="1">
    <location>
        <begin position="377"/>
        <end position="429"/>
    </location>
</feature>
<feature type="compositionally biased region" description="Low complexity" evidence="1">
    <location>
        <begin position="587"/>
        <end position="605"/>
    </location>
</feature>
<organism evidence="3 4">
    <name type="scientific">Cylindrotheca closterium</name>
    <dbReference type="NCBI Taxonomy" id="2856"/>
    <lineage>
        <taxon>Eukaryota</taxon>
        <taxon>Sar</taxon>
        <taxon>Stramenopiles</taxon>
        <taxon>Ochrophyta</taxon>
        <taxon>Bacillariophyta</taxon>
        <taxon>Bacillariophyceae</taxon>
        <taxon>Bacillariophycidae</taxon>
        <taxon>Bacillariales</taxon>
        <taxon>Bacillariaceae</taxon>
        <taxon>Cylindrotheca</taxon>
    </lineage>
</organism>
<feature type="compositionally biased region" description="Acidic residues" evidence="1">
    <location>
        <begin position="519"/>
        <end position="548"/>
    </location>
</feature>